<dbReference type="AlphaFoldDB" id="A0A6J4MDU3"/>
<comment type="catalytic activity">
    <reaction evidence="10 15">
        <text>2'-deoxycytidine + H2O + H(+) = 2'-deoxyuridine + NH4(+)</text>
        <dbReference type="Rhea" id="RHEA:13433"/>
        <dbReference type="ChEBI" id="CHEBI:15377"/>
        <dbReference type="ChEBI" id="CHEBI:15378"/>
        <dbReference type="ChEBI" id="CHEBI:15698"/>
        <dbReference type="ChEBI" id="CHEBI:16450"/>
        <dbReference type="ChEBI" id="CHEBI:28938"/>
        <dbReference type="EC" id="3.5.4.5"/>
    </reaction>
</comment>
<feature type="binding site" evidence="14">
    <location>
        <position position="98"/>
    </location>
    <ligand>
        <name>Zn(2+)</name>
        <dbReference type="ChEBI" id="CHEBI:29105"/>
        <note>catalytic</note>
    </ligand>
</feature>
<dbReference type="PANTHER" id="PTHR11644:SF2">
    <property type="entry name" value="CYTIDINE DEAMINASE"/>
    <property type="match status" value="1"/>
</dbReference>
<keyword evidence="6 14" id="KW-0479">Metal-binding</keyword>
<dbReference type="InterPro" id="IPR006262">
    <property type="entry name" value="Cyt_deam_tetra"/>
</dbReference>
<gene>
    <name evidence="17" type="ORF">AVDCRST_MAG89-3483</name>
</gene>
<name>A0A6J4MDU3_9BACT</name>
<dbReference type="EC" id="3.5.4.5" evidence="4 15"/>
<dbReference type="EMBL" id="CADCTV010000725">
    <property type="protein sequence ID" value="CAA9356709.1"/>
    <property type="molecule type" value="Genomic_DNA"/>
</dbReference>
<feature type="active site" description="Proton donor" evidence="12">
    <location>
        <position position="66"/>
    </location>
</feature>
<keyword evidence="8 14" id="KW-0862">Zinc</keyword>
<evidence type="ECO:0000256" key="5">
    <source>
        <dbReference type="ARBA" id="ARBA00018266"/>
    </source>
</evidence>
<comment type="cofactor">
    <cofactor evidence="1 14 15">
        <name>Zn(2+)</name>
        <dbReference type="ChEBI" id="CHEBI:29105"/>
    </cofactor>
</comment>
<evidence type="ECO:0000256" key="4">
    <source>
        <dbReference type="ARBA" id="ARBA00012783"/>
    </source>
</evidence>
<evidence type="ECO:0000256" key="9">
    <source>
        <dbReference type="ARBA" id="ARBA00032005"/>
    </source>
</evidence>
<feature type="domain" description="CMP/dCMP-type deaminase" evidence="16">
    <location>
        <begin position="12"/>
        <end position="142"/>
    </location>
</feature>
<dbReference type="GO" id="GO:0055086">
    <property type="term" value="P:nucleobase-containing small molecule metabolic process"/>
    <property type="evidence" value="ECO:0007669"/>
    <property type="project" value="UniProtKB-ARBA"/>
</dbReference>
<dbReference type="NCBIfam" id="TIGR01354">
    <property type="entry name" value="cyt_deam_tetra"/>
    <property type="match status" value="1"/>
</dbReference>
<dbReference type="Pfam" id="PF00383">
    <property type="entry name" value="dCMP_cyt_deam_1"/>
    <property type="match status" value="1"/>
</dbReference>
<reference evidence="17" key="1">
    <citation type="submission" date="2020-02" db="EMBL/GenBank/DDBJ databases">
        <authorList>
            <person name="Meier V. D."/>
        </authorList>
    </citation>
    <scope>NUCLEOTIDE SEQUENCE</scope>
    <source>
        <strain evidence="17">AVDCRST_MAG89</strain>
    </source>
</reference>
<dbReference type="SUPFAM" id="SSF53927">
    <property type="entry name" value="Cytidine deaminase-like"/>
    <property type="match status" value="1"/>
</dbReference>
<protein>
    <recommendedName>
        <fullName evidence="5 15">Cytidine deaminase</fullName>
        <ecNumber evidence="4 15">3.5.4.5</ecNumber>
    </recommendedName>
    <alternativeName>
        <fullName evidence="9 15">Cytidine aminohydrolase</fullName>
    </alternativeName>
</protein>
<evidence type="ECO:0000256" key="12">
    <source>
        <dbReference type="PIRSR" id="PIRSR606262-1"/>
    </source>
</evidence>
<dbReference type="FunFam" id="3.40.140.10:FF:000008">
    <property type="entry name" value="Cytidine deaminase"/>
    <property type="match status" value="1"/>
</dbReference>
<dbReference type="Gene3D" id="3.40.140.10">
    <property type="entry name" value="Cytidine Deaminase, domain 2"/>
    <property type="match status" value="1"/>
</dbReference>
<dbReference type="InterPro" id="IPR016193">
    <property type="entry name" value="Cytidine_deaminase-like"/>
</dbReference>
<dbReference type="CDD" id="cd01283">
    <property type="entry name" value="cytidine_deaminase"/>
    <property type="match status" value="1"/>
</dbReference>
<feature type="binding site" evidence="14">
    <location>
        <position position="64"/>
    </location>
    <ligand>
        <name>Zn(2+)</name>
        <dbReference type="ChEBI" id="CHEBI:29105"/>
        <note>catalytic</note>
    </ligand>
</feature>
<dbReference type="GO" id="GO:0004126">
    <property type="term" value="F:cytidine deaminase activity"/>
    <property type="evidence" value="ECO:0007669"/>
    <property type="project" value="UniProtKB-UniRule"/>
</dbReference>
<evidence type="ECO:0000256" key="2">
    <source>
        <dbReference type="ARBA" id="ARBA00003949"/>
    </source>
</evidence>
<dbReference type="GO" id="GO:0072527">
    <property type="term" value="P:pyrimidine-containing compound metabolic process"/>
    <property type="evidence" value="ECO:0007669"/>
    <property type="project" value="UniProtKB-ARBA"/>
</dbReference>
<evidence type="ECO:0000256" key="8">
    <source>
        <dbReference type="ARBA" id="ARBA00022833"/>
    </source>
</evidence>
<evidence type="ECO:0000256" key="7">
    <source>
        <dbReference type="ARBA" id="ARBA00022801"/>
    </source>
</evidence>
<feature type="binding site" evidence="13">
    <location>
        <begin position="53"/>
        <end position="59"/>
    </location>
    <ligand>
        <name>substrate</name>
    </ligand>
</feature>
<comment type="similarity">
    <text evidence="3 15">Belongs to the cytidine and deoxycytidylate deaminase family.</text>
</comment>
<evidence type="ECO:0000256" key="14">
    <source>
        <dbReference type="PIRSR" id="PIRSR606262-3"/>
    </source>
</evidence>
<organism evidence="17">
    <name type="scientific">uncultured Gemmatimonadota bacterium</name>
    <dbReference type="NCBI Taxonomy" id="203437"/>
    <lineage>
        <taxon>Bacteria</taxon>
        <taxon>Pseudomonadati</taxon>
        <taxon>Gemmatimonadota</taxon>
        <taxon>environmental samples</taxon>
    </lineage>
</organism>
<sequence length="151" mass="15749">MTNPNDSALDEEQARALLDRAREARDHAYAPYSHFPVGAALLADDGTVFTGCNVENASYGLTNCAERTAVFKAVSEGRTAFRAIAVVGPQDDLFCAPCGACRQVMFEFGPETILIAPAGPDRPGGVSMTTVGALLPGAFDGATLPARQEGA</sequence>
<proteinExistence type="inferred from homology"/>
<evidence type="ECO:0000256" key="1">
    <source>
        <dbReference type="ARBA" id="ARBA00001947"/>
    </source>
</evidence>
<comment type="function">
    <text evidence="2 15">This enzyme scavenges exogenous and endogenous cytidine and 2'-deoxycytidine for UMP synthesis.</text>
</comment>
<evidence type="ECO:0000256" key="10">
    <source>
        <dbReference type="ARBA" id="ARBA00049252"/>
    </source>
</evidence>
<evidence type="ECO:0000256" key="3">
    <source>
        <dbReference type="ARBA" id="ARBA00006576"/>
    </source>
</evidence>
<dbReference type="PROSITE" id="PS00903">
    <property type="entry name" value="CYT_DCMP_DEAMINASES_1"/>
    <property type="match status" value="1"/>
</dbReference>
<evidence type="ECO:0000256" key="15">
    <source>
        <dbReference type="RuleBase" id="RU364006"/>
    </source>
</evidence>
<dbReference type="GO" id="GO:0008270">
    <property type="term" value="F:zinc ion binding"/>
    <property type="evidence" value="ECO:0007669"/>
    <property type="project" value="UniProtKB-UniRule"/>
</dbReference>
<evidence type="ECO:0000259" key="16">
    <source>
        <dbReference type="PROSITE" id="PS51747"/>
    </source>
</evidence>
<dbReference type="InterPro" id="IPR016192">
    <property type="entry name" value="APOBEC/CMP_deaminase_Zn-bd"/>
</dbReference>
<evidence type="ECO:0000313" key="17">
    <source>
        <dbReference type="EMBL" id="CAA9356709.1"/>
    </source>
</evidence>
<dbReference type="InterPro" id="IPR002125">
    <property type="entry name" value="CMP_dCMP_dom"/>
</dbReference>
<evidence type="ECO:0000256" key="13">
    <source>
        <dbReference type="PIRSR" id="PIRSR606262-2"/>
    </source>
</evidence>
<dbReference type="GO" id="GO:0042802">
    <property type="term" value="F:identical protein binding"/>
    <property type="evidence" value="ECO:0007669"/>
    <property type="project" value="UniProtKB-ARBA"/>
</dbReference>
<dbReference type="PANTHER" id="PTHR11644">
    <property type="entry name" value="CYTIDINE DEAMINASE"/>
    <property type="match status" value="1"/>
</dbReference>
<dbReference type="NCBIfam" id="NF004064">
    <property type="entry name" value="PRK05578.1"/>
    <property type="match status" value="1"/>
</dbReference>
<accession>A0A6J4MDU3</accession>
<evidence type="ECO:0000256" key="11">
    <source>
        <dbReference type="ARBA" id="ARBA00049558"/>
    </source>
</evidence>
<evidence type="ECO:0000256" key="6">
    <source>
        <dbReference type="ARBA" id="ARBA00022723"/>
    </source>
</evidence>
<keyword evidence="7 15" id="KW-0378">Hydrolase</keyword>
<dbReference type="PROSITE" id="PS51747">
    <property type="entry name" value="CYT_DCMP_DEAMINASES_2"/>
    <property type="match status" value="1"/>
</dbReference>
<dbReference type="GO" id="GO:0005829">
    <property type="term" value="C:cytosol"/>
    <property type="evidence" value="ECO:0007669"/>
    <property type="project" value="TreeGrafter"/>
</dbReference>
<feature type="binding site" evidence="14">
    <location>
        <position position="101"/>
    </location>
    <ligand>
        <name>Zn(2+)</name>
        <dbReference type="ChEBI" id="CHEBI:29105"/>
        <note>catalytic</note>
    </ligand>
</feature>
<comment type="catalytic activity">
    <reaction evidence="11 15">
        <text>cytidine + H2O + H(+) = uridine + NH4(+)</text>
        <dbReference type="Rhea" id="RHEA:16069"/>
        <dbReference type="ChEBI" id="CHEBI:15377"/>
        <dbReference type="ChEBI" id="CHEBI:15378"/>
        <dbReference type="ChEBI" id="CHEBI:16704"/>
        <dbReference type="ChEBI" id="CHEBI:17562"/>
        <dbReference type="ChEBI" id="CHEBI:28938"/>
        <dbReference type="EC" id="3.5.4.5"/>
    </reaction>
</comment>
<dbReference type="InterPro" id="IPR050202">
    <property type="entry name" value="Cyt/Deoxycyt_deaminase"/>
</dbReference>